<keyword evidence="3 6" id="KW-0812">Transmembrane</keyword>
<sequence length="408" mass="42151">MPACVCLIRASRLQTGNPRMPLALLALAVAAFGIGTTEFVIMGLLPDVARDLSVSIPHAGLLITGYALGVVFGAPILAVGTANMPRKATLLGMTLMFILGNVLCALAPNYATLMAARVITALCHGAFFGIGSVVAASLVAPNKRAQAIAMMFTGLTLANVLGVPLGTALGQYAGWRSTFWAVSVIGVLAAIAQWFWLPRHIAMDKANLASEFKVLGKTNVLLALGMSVLASTSLFSVFTYIAPILQDVTGVSPHGVTIMLLLFGVGLTAGSMLGGRLADSRLLPSLVAMALAVVLVLAAFSQTSHLLIPAAITLLLWGIFAFALCPILQLLIIDQAHEAPNLGSTLNQSAFNLGNAAGAWIGGLVVASGADLADLPWTGALVGGLTVLTALLFIHLQRRQAAAINVSS</sequence>
<feature type="transmembrane region" description="Helical" evidence="6">
    <location>
        <begin position="90"/>
        <end position="108"/>
    </location>
</feature>
<organism evidence="8 9">
    <name type="scientific">Pseudomonas chlororaphis</name>
    <dbReference type="NCBI Taxonomy" id="587753"/>
    <lineage>
        <taxon>Bacteria</taxon>
        <taxon>Pseudomonadati</taxon>
        <taxon>Pseudomonadota</taxon>
        <taxon>Gammaproteobacteria</taxon>
        <taxon>Pseudomonadales</taxon>
        <taxon>Pseudomonadaceae</taxon>
        <taxon>Pseudomonas</taxon>
    </lineage>
</organism>
<dbReference type="PANTHER" id="PTHR43124:SF8">
    <property type="entry name" value="INNER MEMBRANE TRANSPORT PROTEIN YDHP"/>
    <property type="match status" value="1"/>
</dbReference>
<dbReference type="CDD" id="cd17324">
    <property type="entry name" value="MFS_NepI_like"/>
    <property type="match status" value="1"/>
</dbReference>
<name>A0A3G7TXF8_9PSED</name>
<feature type="transmembrane region" description="Helical" evidence="6">
    <location>
        <begin position="178"/>
        <end position="197"/>
    </location>
</feature>
<dbReference type="Gene3D" id="1.20.1250.20">
    <property type="entry name" value="MFS general substrate transporter like domains"/>
    <property type="match status" value="2"/>
</dbReference>
<dbReference type="InterPro" id="IPR011701">
    <property type="entry name" value="MFS"/>
</dbReference>
<dbReference type="PANTHER" id="PTHR43124">
    <property type="entry name" value="PURINE EFFLUX PUMP PBUE"/>
    <property type="match status" value="1"/>
</dbReference>
<evidence type="ECO:0000256" key="2">
    <source>
        <dbReference type="ARBA" id="ARBA00022475"/>
    </source>
</evidence>
<dbReference type="InterPro" id="IPR036259">
    <property type="entry name" value="MFS_trans_sf"/>
</dbReference>
<evidence type="ECO:0000313" key="8">
    <source>
        <dbReference type="EMBL" id="AZE51700.1"/>
    </source>
</evidence>
<proteinExistence type="predicted"/>
<gene>
    <name evidence="8" type="ORF">C4K04_6072</name>
</gene>
<dbReference type="GO" id="GO:0022857">
    <property type="term" value="F:transmembrane transporter activity"/>
    <property type="evidence" value="ECO:0007669"/>
    <property type="project" value="InterPro"/>
</dbReference>
<dbReference type="InterPro" id="IPR020846">
    <property type="entry name" value="MFS_dom"/>
</dbReference>
<evidence type="ECO:0000259" key="7">
    <source>
        <dbReference type="PROSITE" id="PS50850"/>
    </source>
</evidence>
<dbReference type="Pfam" id="PF07690">
    <property type="entry name" value="MFS_1"/>
    <property type="match status" value="1"/>
</dbReference>
<feature type="transmembrane region" description="Helical" evidence="6">
    <location>
        <begin position="218"/>
        <end position="242"/>
    </location>
</feature>
<dbReference type="AlphaFoldDB" id="A0A3G7TXF8"/>
<evidence type="ECO:0000256" key="4">
    <source>
        <dbReference type="ARBA" id="ARBA00022989"/>
    </source>
</evidence>
<evidence type="ECO:0000313" key="9">
    <source>
        <dbReference type="Proteomes" id="UP000268048"/>
    </source>
</evidence>
<evidence type="ECO:0000256" key="5">
    <source>
        <dbReference type="ARBA" id="ARBA00023136"/>
    </source>
</evidence>
<feature type="transmembrane region" description="Helical" evidence="6">
    <location>
        <begin position="254"/>
        <end position="275"/>
    </location>
</feature>
<feature type="transmembrane region" description="Helical" evidence="6">
    <location>
        <begin position="376"/>
        <end position="394"/>
    </location>
</feature>
<feature type="domain" description="Major facilitator superfamily (MFS) profile" evidence="7">
    <location>
        <begin position="23"/>
        <end position="401"/>
    </location>
</feature>
<dbReference type="EMBL" id="CP027753">
    <property type="protein sequence ID" value="AZE51700.1"/>
    <property type="molecule type" value="Genomic_DNA"/>
</dbReference>
<protein>
    <submittedName>
        <fullName evidence="8">Putative MFS-type transporter</fullName>
    </submittedName>
</protein>
<feature type="transmembrane region" description="Helical" evidence="6">
    <location>
        <begin position="22"/>
        <end position="44"/>
    </location>
</feature>
<feature type="transmembrane region" description="Helical" evidence="6">
    <location>
        <begin position="114"/>
        <end position="140"/>
    </location>
</feature>
<accession>A0A3G7TXF8</accession>
<feature type="transmembrane region" description="Helical" evidence="6">
    <location>
        <begin position="353"/>
        <end position="370"/>
    </location>
</feature>
<keyword evidence="2" id="KW-1003">Cell membrane</keyword>
<comment type="subcellular location">
    <subcellularLocation>
        <location evidence="1">Cell membrane</location>
        <topology evidence="1">Multi-pass membrane protein</topology>
    </subcellularLocation>
</comment>
<evidence type="ECO:0000256" key="1">
    <source>
        <dbReference type="ARBA" id="ARBA00004651"/>
    </source>
</evidence>
<feature type="transmembrane region" description="Helical" evidence="6">
    <location>
        <begin position="56"/>
        <end position="78"/>
    </location>
</feature>
<feature type="transmembrane region" description="Helical" evidence="6">
    <location>
        <begin position="282"/>
        <end position="300"/>
    </location>
</feature>
<dbReference type="InterPro" id="IPR050189">
    <property type="entry name" value="MFS_Efflux_Transporters"/>
</dbReference>
<reference evidence="8 9" key="1">
    <citation type="submission" date="2018-03" db="EMBL/GenBank/DDBJ databases">
        <title>Diversity of phytobeneficial traits revealed by whole-genome analysis of worldwide-isolated phenazine-producing Pseudomonas spp.</title>
        <authorList>
            <person name="Biessy A."/>
            <person name="Novinscak A."/>
            <person name="Blom J."/>
            <person name="Leger G."/>
            <person name="Thomashow L.S."/>
            <person name="Cazorla F.M."/>
            <person name="Josic D."/>
            <person name="Filion M."/>
        </authorList>
    </citation>
    <scope>NUCLEOTIDE SEQUENCE [LARGE SCALE GENOMIC DNA]</scope>
    <source>
        <strain evidence="8 9">B25</strain>
    </source>
</reference>
<evidence type="ECO:0000256" key="6">
    <source>
        <dbReference type="SAM" id="Phobius"/>
    </source>
</evidence>
<dbReference type="GO" id="GO:0005886">
    <property type="term" value="C:plasma membrane"/>
    <property type="evidence" value="ECO:0007669"/>
    <property type="project" value="UniProtKB-SubCell"/>
</dbReference>
<dbReference type="PROSITE" id="PS50850">
    <property type="entry name" value="MFS"/>
    <property type="match status" value="1"/>
</dbReference>
<keyword evidence="5 6" id="KW-0472">Membrane</keyword>
<dbReference type="Proteomes" id="UP000268048">
    <property type="component" value="Chromosome"/>
</dbReference>
<feature type="transmembrane region" description="Helical" evidence="6">
    <location>
        <begin position="147"/>
        <end position="166"/>
    </location>
</feature>
<evidence type="ECO:0000256" key="3">
    <source>
        <dbReference type="ARBA" id="ARBA00022692"/>
    </source>
</evidence>
<keyword evidence="4 6" id="KW-1133">Transmembrane helix</keyword>
<dbReference type="SUPFAM" id="SSF103473">
    <property type="entry name" value="MFS general substrate transporter"/>
    <property type="match status" value="1"/>
</dbReference>
<feature type="transmembrane region" description="Helical" evidence="6">
    <location>
        <begin position="306"/>
        <end position="332"/>
    </location>
</feature>